<evidence type="ECO:0008006" key="4">
    <source>
        <dbReference type="Google" id="ProtNLM"/>
    </source>
</evidence>
<feature type="signal peptide" evidence="1">
    <location>
        <begin position="1"/>
        <end position="22"/>
    </location>
</feature>
<dbReference type="RefSeq" id="WP_127779454.1">
    <property type="nucleotide sequence ID" value="NZ_SADD01000001.1"/>
</dbReference>
<evidence type="ECO:0000313" key="2">
    <source>
        <dbReference type="EMBL" id="RVU48921.1"/>
    </source>
</evidence>
<proteinExistence type="predicted"/>
<keyword evidence="3" id="KW-1185">Reference proteome</keyword>
<dbReference type="Proteomes" id="UP000282926">
    <property type="component" value="Unassembled WGS sequence"/>
</dbReference>
<accession>A0ABY0CZC1</accession>
<sequence>MTMTRNLLASTLLATLMALGTAGCGSDDSAERDMAELGAANFSRSRNDEGQIVERYDSTGDGVADVLKYFEESSDPEDPSLTRRRLVKLEIDANGDGNINVRRIFNEANTVRSEELDVDLDGKVDSILYFDGGKLTRKELIEAESGRVGTTRHYSDGTLIRVEKDENADERIDYWEFYEEGVLTRVGRDTDGDGQADTWQAR</sequence>
<gene>
    <name evidence="2" type="ORF">EA187_05705</name>
</gene>
<organism evidence="2 3">
    <name type="scientific">Lujinxingia sediminis</name>
    <dbReference type="NCBI Taxonomy" id="2480984"/>
    <lineage>
        <taxon>Bacteria</taxon>
        <taxon>Deltaproteobacteria</taxon>
        <taxon>Bradymonadales</taxon>
        <taxon>Lujinxingiaceae</taxon>
        <taxon>Lujinxingia</taxon>
    </lineage>
</organism>
<reference evidence="2 3" key="1">
    <citation type="submission" date="2019-01" db="EMBL/GenBank/DDBJ databases">
        <title>Lujinxingia litoralis gen. nov., sp. nov. and Lujinxingia sediminis gen. nov., sp. nov., new members in the order Bradymonadales, isolated from coastal sediment.</title>
        <authorList>
            <person name="Li C.-M."/>
        </authorList>
    </citation>
    <scope>NUCLEOTIDE SEQUENCE [LARGE SCALE GENOMIC DNA]</scope>
    <source>
        <strain evidence="2 3">SEH01</strain>
    </source>
</reference>
<dbReference type="PROSITE" id="PS51257">
    <property type="entry name" value="PROKAR_LIPOPROTEIN"/>
    <property type="match status" value="1"/>
</dbReference>
<dbReference type="EMBL" id="SADD01000001">
    <property type="protein sequence ID" value="RVU48921.1"/>
    <property type="molecule type" value="Genomic_DNA"/>
</dbReference>
<evidence type="ECO:0000313" key="3">
    <source>
        <dbReference type="Proteomes" id="UP000282926"/>
    </source>
</evidence>
<evidence type="ECO:0000256" key="1">
    <source>
        <dbReference type="SAM" id="SignalP"/>
    </source>
</evidence>
<dbReference type="Gene3D" id="3.90.930.1">
    <property type="match status" value="1"/>
</dbReference>
<feature type="chain" id="PRO_5045266525" description="EF-hand domain-containing protein" evidence="1">
    <location>
        <begin position="23"/>
        <end position="202"/>
    </location>
</feature>
<name>A0ABY0CZC1_9DELT</name>
<comment type="caution">
    <text evidence="2">The sequence shown here is derived from an EMBL/GenBank/DDBJ whole genome shotgun (WGS) entry which is preliminary data.</text>
</comment>
<keyword evidence="1" id="KW-0732">Signal</keyword>
<protein>
    <recommendedName>
        <fullName evidence="4">EF-hand domain-containing protein</fullName>
    </recommendedName>
</protein>